<accession>A0ABD0SDC5</accession>
<evidence type="ECO:0000256" key="4">
    <source>
        <dbReference type="ARBA" id="ARBA00022801"/>
    </source>
</evidence>
<dbReference type="PANTHER" id="PTHR24276">
    <property type="entry name" value="POLYSERASE-RELATED"/>
    <property type="match status" value="1"/>
</dbReference>
<dbReference type="GO" id="GO:0090729">
    <property type="term" value="F:toxin activity"/>
    <property type="evidence" value="ECO:0007669"/>
    <property type="project" value="UniProtKB-KW"/>
</dbReference>
<dbReference type="PROSITE" id="PS50240">
    <property type="entry name" value="TRYPSIN_DOM"/>
    <property type="match status" value="1"/>
</dbReference>
<dbReference type="GO" id="GO:0008236">
    <property type="term" value="F:serine-type peptidase activity"/>
    <property type="evidence" value="ECO:0007669"/>
    <property type="project" value="UniProtKB-KW"/>
</dbReference>
<evidence type="ECO:0000256" key="6">
    <source>
        <dbReference type="ARBA" id="ARBA00023145"/>
    </source>
</evidence>
<name>A0ABD0SDC5_LOXSC</name>
<feature type="signal peptide" evidence="12">
    <location>
        <begin position="1"/>
        <end position="18"/>
    </location>
</feature>
<dbReference type="Pfam" id="PF00089">
    <property type="entry name" value="Trypsin"/>
    <property type="match status" value="1"/>
</dbReference>
<evidence type="ECO:0000256" key="9">
    <source>
        <dbReference type="ARBA" id="ARBA00055534"/>
    </source>
</evidence>
<dbReference type="FunFam" id="2.40.10.10:FF:000068">
    <property type="entry name" value="transmembrane protease serine 2"/>
    <property type="match status" value="1"/>
</dbReference>
<dbReference type="Gene3D" id="2.40.10.10">
    <property type="entry name" value="Trypsin-like serine proteases"/>
    <property type="match status" value="1"/>
</dbReference>
<comment type="caution">
    <text evidence="14">The sequence shown here is derived from an EMBL/GenBank/DDBJ whole genome shotgun (WGS) entry which is preliminary data.</text>
</comment>
<dbReference type="InterPro" id="IPR009003">
    <property type="entry name" value="Peptidase_S1_PA"/>
</dbReference>
<evidence type="ECO:0000256" key="10">
    <source>
        <dbReference type="ARBA" id="ARBA00084094"/>
    </source>
</evidence>
<sequence>MKVLPCILFFLHLQDVLCDNSELQPEKFVIQSYPKKYDREAGKLFVPHNVPKKTVQIVISRKFFEKPETPLRTKKPAPLNTGYTAFPPVGDAEKKFFEGPVPASPYFPHDPNNEQKARDKKVLPDYLIGAVRRKRSVKAVDQNETKAVKVEKAVKAEGAKPVKRAQKVKSGKPKRGGRSKNNRMKARPKSMRDKLKQRSLKKKRGAPLKFSNRPANKKKRKRSQTKSGGEKKVTKKVKESRRLIAARDAVIEDYPYVVSIQKNREHWCSGALLNQRLVITTANCIWKSARVTRLRVRAGSRHTDHGGQQARIQEIMKHPMWNIRRNPDFDVAMLLLDNWIRFSHSVHAVDLPNRVMMPVFDDVWVASWGSDRRDGVYDKKAMSLQVFHARLMDRAKCNNVTQRFGVSVTENFICLAQTARRAPCTRDTGAPAVSDGVLWGLASWGIRKLCGTERFPAMFSYLASQSNMDFIINATKVLMADERYYPFPDRLPTARVQSSPATLPEVRFRAIRDQ</sequence>
<feature type="compositionally biased region" description="Basic residues" evidence="11">
    <location>
        <begin position="215"/>
        <end position="224"/>
    </location>
</feature>
<keyword evidence="2" id="KW-0800">Toxin</keyword>
<dbReference type="InterPro" id="IPR043504">
    <property type="entry name" value="Peptidase_S1_PA_chymotrypsin"/>
</dbReference>
<keyword evidence="8" id="KW-1199">Hemostasis impairing toxin</keyword>
<dbReference type="EMBL" id="JBEDNZ010000023">
    <property type="protein sequence ID" value="KAL0812055.1"/>
    <property type="molecule type" value="Genomic_DNA"/>
</dbReference>
<reference evidence="14 15" key="1">
    <citation type="submission" date="2024-06" db="EMBL/GenBank/DDBJ databases">
        <title>A chromosome-level genome assembly of beet webworm, Loxostege sticticalis.</title>
        <authorList>
            <person name="Zhang Y."/>
        </authorList>
    </citation>
    <scope>NUCLEOTIDE SEQUENCE [LARGE SCALE GENOMIC DNA]</scope>
    <source>
        <strain evidence="14">AQ028</strain>
        <tissue evidence="14">Male pupae</tissue>
    </source>
</reference>
<feature type="compositionally biased region" description="Basic residues" evidence="11">
    <location>
        <begin position="161"/>
        <end position="189"/>
    </location>
</feature>
<evidence type="ECO:0000256" key="7">
    <source>
        <dbReference type="ARBA" id="ARBA00023157"/>
    </source>
</evidence>
<dbReference type="CDD" id="cd00190">
    <property type="entry name" value="Tryp_SPc"/>
    <property type="match status" value="1"/>
</dbReference>
<organism evidence="14 15">
    <name type="scientific">Loxostege sticticalis</name>
    <name type="common">Beet webworm moth</name>
    <dbReference type="NCBI Taxonomy" id="481309"/>
    <lineage>
        <taxon>Eukaryota</taxon>
        <taxon>Metazoa</taxon>
        <taxon>Ecdysozoa</taxon>
        <taxon>Arthropoda</taxon>
        <taxon>Hexapoda</taxon>
        <taxon>Insecta</taxon>
        <taxon>Pterygota</taxon>
        <taxon>Neoptera</taxon>
        <taxon>Endopterygota</taxon>
        <taxon>Lepidoptera</taxon>
        <taxon>Glossata</taxon>
        <taxon>Ditrysia</taxon>
        <taxon>Pyraloidea</taxon>
        <taxon>Crambidae</taxon>
        <taxon>Pyraustinae</taxon>
        <taxon>Loxostege</taxon>
    </lineage>
</organism>
<dbReference type="AlphaFoldDB" id="A0ABD0SDC5"/>
<comment type="function">
    <text evidence="9">Fibrinolytic activity; shows preferential cleavage of Arg-Gly bonds in all three fibrinogen chains. Contact with the caterpillars causes severe bleeding, due the anticoagulant effect of the protein.</text>
</comment>
<keyword evidence="3" id="KW-0645">Protease</keyword>
<feature type="compositionally biased region" description="Basic and acidic residues" evidence="11">
    <location>
        <begin position="228"/>
        <end position="238"/>
    </location>
</feature>
<feature type="compositionally biased region" description="Basic residues" evidence="11">
    <location>
        <begin position="197"/>
        <end position="206"/>
    </location>
</feature>
<dbReference type="GO" id="GO:0006508">
    <property type="term" value="P:proteolysis"/>
    <property type="evidence" value="ECO:0007669"/>
    <property type="project" value="UniProtKB-KW"/>
</dbReference>
<dbReference type="Proteomes" id="UP001549921">
    <property type="component" value="Unassembled WGS sequence"/>
</dbReference>
<dbReference type="PANTHER" id="PTHR24276:SF97">
    <property type="entry name" value="GH13245P2-RELATED"/>
    <property type="match status" value="1"/>
</dbReference>
<keyword evidence="5" id="KW-0720">Serine protease</keyword>
<evidence type="ECO:0000256" key="8">
    <source>
        <dbReference type="ARBA" id="ARBA00023240"/>
    </source>
</evidence>
<keyword evidence="4" id="KW-0378">Hydrolase</keyword>
<proteinExistence type="predicted"/>
<evidence type="ECO:0000256" key="12">
    <source>
        <dbReference type="SAM" id="SignalP"/>
    </source>
</evidence>
<evidence type="ECO:0000313" key="14">
    <source>
        <dbReference type="EMBL" id="KAL0812055.1"/>
    </source>
</evidence>
<feature type="domain" description="Peptidase S1" evidence="13">
    <location>
        <begin position="243"/>
        <end position="476"/>
    </location>
</feature>
<dbReference type="InterPro" id="IPR001254">
    <property type="entry name" value="Trypsin_dom"/>
</dbReference>
<comment type="subcellular location">
    <subcellularLocation>
        <location evidence="1">Secreted</location>
        <location evidence="1">Extracellular space</location>
    </subcellularLocation>
</comment>
<keyword evidence="10" id="KW-1205">Fibrinolytic toxin</keyword>
<evidence type="ECO:0000256" key="2">
    <source>
        <dbReference type="ARBA" id="ARBA00022656"/>
    </source>
</evidence>
<evidence type="ECO:0000313" key="15">
    <source>
        <dbReference type="Proteomes" id="UP001549921"/>
    </source>
</evidence>
<evidence type="ECO:0000256" key="5">
    <source>
        <dbReference type="ARBA" id="ARBA00022825"/>
    </source>
</evidence>
<protein>
    <recommendedName>
        <fullName evidence="13">Peptidase S1 domain-containing protein</fullName>
    </recommendedName>
</protein>
<evidence type="ECO:0000256" key="3">
    <source>
        <dbReference type="ARBA" id="ARBA00022670"/>
    </source>
</evidence>
<gene>
    <name evidence="14" type="ORF">ABMA28_009445</name>
</gene>
<keyword evidence="7" id="KW-1015">Disulfide bond</keyword>
<evidence type="ECO:0000259" key="13">
    <source>
        <dbReference type="PROSITE" id="PS50240"/>
    </source>
</evidence>
<dbReference type="GO" id="GO:0005576">
    <property type="term" value="C:extracellular region"/>
    <property type="evidence" value="ECO:0007669"/>
    <property type="project" value="UniProtKB-SubCell"/>
</dbReference>
<evidence type="ECO:0000256" key="1">
    <source>
        <dbReference type="ARBA" id="ARBA00004239"/>
    </source>
</evidence>
<feature type="chain" id="PRO_5044847987" description="Peptidase S1 domain-containing protein" evidence="12">
    <location>
        <begin position="19"/>
        <end position="514"/>
    </location>
</feature>
<dbReference type="InterPro" id="IPR050430">
    <property type="entry name" value="Peptidase_S1"/>
</dbReference>
<dbReference type="SUPFAM" id="SSF50494">
    <property type="entry name" value="Trypsin-like serine proteases"/>
    <property type="match status" value="1"/>
</dbReference>
<keyword evidence="12" id="KW-0732">Signal</keyword>
<dbReference type="SMART" id="SM00020">
    <property type="entry name" value="Tryp_SPc"/>
    <property type="match status" value="1"/>
</dbReference>
<keyword evidence="6" id="KW-0865">Zymogen</keyword>
<evidence type="ECO:0000256" key="11">
    <source>
        <dbReference type="SAM" id="MobiDB-lite"/>
    </source>
</evidence>
<feature type="region of interest" description="Disordered" evidence="11">
    <location>
        <begin position="158"/>
        <end position="238"/>
    </location>
</feature>